<accession>A0A542DP15</accession>
<keyword evidence="2 4" id="KW-0808">Transferase</keyword>
<dbReference type="PANTHER" id="PTHR10509:SF85">
    <property type="entry name" value="O-METHYLTRANSFERASE RV1220C-RELATED"/>
    <property type="match status" value="1"/>
</dbReference>
<dbReference type="AlphaFoldDB" id="A0A542DP15"/>
<dbReference type="OrthoDB" id="4774874at2"/>
<dbReference type="Gene3D" id="3.40.50.150">
    <property type="entry name" value="Vaccinia Virus protein VP39"/>
    <property type="match status" value="1"/>
</dbReference>
<dbReference type="InterPro" id="IPR029063">
    <property type="entry name" value="SAM-dependent_MTases_sf"/>
</dbReference>
<evidence type="ECO:0000313" key="5">
    <source>
        <dbReference type="Proteomes" id="UP000320876"/>
    </source>
</evidence>
<keyword evidence="5" id="KW-1185">Reference proteome</keyword>
<evidence type="ECO:0000256" key="3">
    <source>
        <dbReference type="ARBA" id="ARBA00022691"/>
    </source>
</evidence>
<gene>
    <name evidence="4" type="ORF">FB471_4638</name>
</gene>
<dbReference type="GO" id="GO:0008171">
    <property type="term" value="F:O-methyltransferase activity"/>
    <property type="evidence" value="ECO:0007669"/>
    <property type="project" value="InterPro"/>
</dbReference>
<comment type="caution">
    <text evidence="4">The sequence shown here is derived from an EMBL/GenBank/DDBJ whole genome shotgun (WGS) entry which is preliminary data.</text>
</comment>
<keyword evidence="1 4" id="KW-0489">Methyltransferase</keyword>
<evidence type="ECO:0000256" key="1">
    <source>
        <dbReference type="ARBA" id="ARBA00022603"/>
    </source>
</evidence>
<dbReference type="GO" id="GO:0008757">
    <property type="term" value="F:S-adenosylmethionine-dependent methyltransferase activity"/>
    <property type="evidence" value="ECO:0007669"/>
    <property type="project" value="TreeGrafter"/>
</dbReference>
<reference evidence="4 5" key="1">
    <citation type="submission" date="2019-06" db="EMBL/GenBank/DDBJ databases">
        <title>Sequencing the genomes of 1000 actinobacteria strains.</title>
        <authorList>
            <person name="Klenk H.-P."/>
        </authorList>
    </citation>
    <scope>NUCLEOTIDE SEQUENCE [LARGE SCALE GENOMIC DNA]</scope>
    <source>
        <strain evidence="4 5">DSM 45679</strain>
    </source>
</reference>
<keyword evidence="3" id="KW-0949">S-adenosyl-L-methionine</keyword>
<organism evidence="4 5">
    <name type="scientific">Amycolatopsis cihanbeyliensis</name>
    <dbReference type="NCBI Taxonomy" id="1128664"/>
    <lineage>
        <taxon>Bacteria</taxon>
        <taxon>Bacillati</taxon>
        <taxon>Actinomycetota</taxon>
        <taxon>Actinomycetes</taxon>
        <taxon>Pseudonocardiales</taxon>
        <taxon>Pseudonocardiaceae</taxon>
        <taxon>Amycolatopsis</taxon>
    </lineage>
</organism>
<dbReference type="PROSITE" id="PS51682">
    <property type="entry name" value="SAM_OMT_I"/>
    <property type="match status" value="1"/>
</dbReference>
<dbReference type="GO" id="GO:0032259">
    <property type="term" value="P:methylation"/>
    <property type="evidence" value="ECO:0007669"/>
    <property type="project" value="UniProtKB-KW"/>
</dbReference>
<dbReference type="InterPro" id="IPR002935">
    <property type="entry name" value="SAM_O-MeTrfase"/>
</dbReference>
<evidence type="ECO:0000256" key="2">
    <source>
        <dbReference type="ARBA" id="ARBA00022679"/>
    </source>
</evidence>
<dbReference type="SUPFAM" id="SSF53335">
    <property type="entry name" value="S-adenosyl-L-methionine-dependent methyltransferases"/>
    <property type="match status" value="1"/>
</dbReference>
<protein>
    <submittedName>
        <fullName evidence="4">Putative O-methyltransferase YrrM</fullName>
    </submittedName>
</protein>
<dbReference type="PANTHER" id="PTHR10509">
    <property type="entry name" value="O-METHYLTRANSFERASE-RELATED"/>
    <property type="match status" value="1"/>
</dbReference>
<dbReference type="CDD" id="cd02440">
    <property type="entry name" value="AdoMet_MTases"/>
    <property type="match status" value="1"/>
</dbReference>
<dbReference type="EMBL" id="VFML01000001">
    <property type="protein sequence ID" value="TQJ04829.1"/>
    <property type="molecule type" value="Genomic_DNA"/>
</dbReference>
<dbReference type="Proteomes" id="UP000320876">
    <property type="component" value="Unassembled WGS sequence"/>
</dbReference>
<dbReference type="Pfam" id="PF01596">
    <property type="entry name" value="Methyltransf_3"/>
    <property type="match status" value="1"/>
</dbReference>
<dbReference type="RefSeq" id="WP_142000458.1">
    <property type="nucleotide sequence ID" value="NZ_VFML01000001.1"/>
</dbReference>
<sequence length="217" mass="22933">MTSETHITGSADLGDYIEGYLPEDEVLQSARAQAEDLGCVPLSRAGGAALRFLTAASRARAVVEVGTGTGVSGLYLLRGMAEDGVLTSIDIEPEYHRSARQNFLAAGYPPSRTRLIMGRALDVLPRLTTGGYDLVFIDAAAPEYPGYCELGVQLLRPGGVIVFQGVLAEGRVTDPARRDAEALALRGLTRAVREDERLMPALLPVGAGLLVAAHTTA</sequence>
<proteinExistence type="predicted"/>
<name>A0A542DP15_AMYCI</name>
<evidence type="ECO:0000313" key="4">
    <source>
        <dbReference type="EMBL" id="TQJ04829.1"/>
    </source>
</evidence>
<dbReference type="InterPro" id="IPR050362">
    <property type="entry name" value="Cation-dep_OMT"/>
</dbReference>